<proteinExistence type="predicted"/>
<dbReference type="EMBL" id="JACHGO010000005">
    <property type="protein sequence ID" value="MBB5143912.1"/>
    <property type="molecule type" value="Genomic_DNA"/>
</dbReference>
<sequence>MKLMHLGLSRDGRTNRWKIICACSAEILPPTTICATQQVECNKCGAIISADYNAQTVTLVRDGEEHQPCPS</sequence>
<dbReference type="Proteomes" id="UP000539075">
    <property type="component" value="Unassembled WGS sequence"/>
</dbReference>
<reference evidence="1 2" key="1">
    <citation type="submission" date="2020-08" db="EMBL/GenBank/DDBJ databases">
        <title>Genomic Encyclopedia of Type Strains, Phase IV (KMG-IV): sequencing the most valuable type-strain genomes for metagenomic binning, comparative biology and taxonomic classification.</title>
        <authorList>
            <person name="Goeker M."/>
        </authorList>
    </citation>
    <scope>NUCLEOTIDE SEQUENCE [LARGE SCALE GENOMIC DNA]</scope>
    <source>
        <strain evidence="1 2">DSM 11275</strain>
    </source>
</reference>
<organism evidence="1 2">
    <name type="scientific">Desulfovibrio intestinalis</name>
    <dbReference type="NCBI Taxonomy" id="58621"/>
    <lineage>
        <taxon>Bacteria</taxon>
        <taxon>Pseudomonadati</taxon>
        <taxon>Thermodesulfobacteriota</taxon>
        <taxon>Desulfovibrionia</taxon>
        <taxon>Desulfovibrionales</taxon>
        <taxon>Desulfovibrionaceae</taxon>
        <taxon>Desulfovibrio</taxon>
    </lineage>
</organism>
<protein>
    <submittedName>
        <fullName evidence="1">Uncharacterized protein</fullName>
    </submittedName>
</protein>
<evidence type="ECO:0000313" key="1">
    <source>
        <dbReference type="EMBL" id="MBB5143912.1"/>
    </source>
</evidence>
<evidence type="ECO:0000313" key="2">
    <source>
        <dbReference type="Proteomes" id="UP000539075"/>
    </source>
</evidence>
<comment type="caution">
    <text evidence="1">The sequence shown here is derived from an EMBL/GenBank/DDBJ whole genome shotgun (WGS) entry which is preliminary data.</text>
</comment>
<name>A0A7W8FHI6_9BACT</name>
<keyword evidence="2" id="KW-1185">Reference proteome</keyword>
<dbReference type="AlphaFoldDB" id="A0A7W8FHI6"/>
<gene>
    <name evidence="1" type="ORF">HNQ38_002012</name>
</gene>
<accession>A0A7W8FHI6</accession>